<keyword evidence="10" id="KW-1185">Reference proteome</keyword>
<evidence type="ECO:0000313" key="10">
    <source>
        <dbReference type="Proteomes" id="UP000678393"/>
    </source>
</evidence>
<dbReference type="GO" id="GO:0004197">
    <property type="term" value="F:cysteine-type endopeptidase activity"/>
    <property type="evidence" value="ECO:0007669"/>
    <property type="project" value="InterPro"/>
</dbReference>
<reference evidence="9" key="1">
    <citation type="submission" date="2021-04" db="EMBL/GenBank/DDBJ databases">
        <authorList>
            <consortium name="Molecular Ecology Group"/>
        </authorList>
    </citation>
    <scope>NUCLEOTIDE SEQUENCE</scope>
</reference>
<keyword evidence="3 7" id="KW-0732">Signal</keyword>
<dbReference type="SUPFAM" id="SSF54001">
    <property type="entry name" value="Cysteine proteinases"/>
    <property type="match status" value="1"/>
</dbReference>
<dbReference type="InterPro" id="IPR038765">
    <property type="entry name" value="Papain-like_cys_pep_sf"/>
</dbReference>
<sequence>MKLLPTIFALVALSSADTLQFEPLSDEEIFYINNLSGANWKAGRNFYPHELERVKRMLGVNLTENREYNRKHLNFKKIQVRDLPDNFDPRTKWTDCPSLSEIRDQSHCGDCWVFGVVEAITDRICIKGGGQVHISAEDVTDCCPQCGSGCFGGNPTLVYDWYVTEGIVTGGQYGSDEGCKPYSFPHCDHFVQGKYPPCGPYQPTPTCQLACRSGYDKSYAEDKRK</sequence>
<dbReference type="SMART" id="SM00645">
    <property type="entry name" value="Pept_C1"/>
    <property type="match status" value="1"/>
</dbReference>
<dbReference type="PANTHER" id="PTHR12411">
    <property type="entry name" value="CYSTEINE PROTEASE FAMILY C1-RELATED"/>
    <property type="match status" value="1"/>
</dbReference>
<proteinExistence type="inferred from homology"/>
<evidence type="ECO:0000313" key="9">
    <source>
        <dbReference type="EMBL" id="CAG5118285.1"/>
    </source>
</evidence>
<feature type="non-terminal residue" evidence="9">
    <location>
        <position position="1"/>
    </location>
</feature>
<evidence type="ECO:0000256" key="6">
    <source>
        <dbReference type="ARBA" id="ARBA00023157"/>
    </source>
</evidence>
<keyword evidence="4" id="KW-0378">Hydrolase</keyword>
<accession>A0A8S3YS42</accession>
<dbReference type="InterPro" id="IPR000668">
    <property type="entry name" value="Peptidase_C1A_C"/>
</dbReference>
<dbReference type="AlphaFoldDB" id="A0A8S3YS42"/>
<evidence type="ECO:0000259" key="8">
    <source>
        <dbReference type="SMART" id="SM00645"/>
    </source>
</evidence>
<keyword evidence="6" id="KW-1015">Disulfide bond</keyword>
<dbReference type="InterPro" id="IPR000169">
    <property type="entry name" value="Pept_cys_AS"/>
</dbReference>
<protein>
    <recommendedName>
        <fullName evidence="8">Peptidase C1A papain C-terminal domain-containing protein</fullName>
    </recommendedName>
</protein>
<feature type="signal peptide" evidence="7">
    <location>
        <begin position="1"/>
        <end position="16"/>
    </location>
</feature>
<organism evidence="9 10">
    <name type="scientific">Candidula unifasciata</name>
    <dbReference type="NCBI Taxonomy" id="100452"/>
    <lineage>
        <taxon>Eukaryota</taxon>
        <taxon>Metazoa</taxon>
        <taxon>Spiralia</taxon>
        <taxon>Lophotrochozoa</taxon>
        <taxon>Mollusca</taxon>
        <taxon>Gastropoda</taxon>
        <taxon>Heterobranchia</taxon>
        <taxon>Euthyneura</taxon>
        <taxon>Panpulmonata</taxon>
        <taxon>Eupulmonata</taxon>
        <taxon>Stylommatophora</taxon>
        <taxon>Helicina</taxon>
        <taxon>Helicoidea</taxon>
        <taxon>Geomitridae</taxon>
        <taxon>Candidula</taxon>
    </lineage>
</organism>
<evidence type="ECO:0000256" key="2">
    <source>
        <dbReference type="ARBA" id="ARBA00022670"/>
    </source>
</evidence>
<evidence type="ECO:0000256" key="3">
    <source>
        <dbReference type="ARBA" id="ARBA00022729"/>
    </source>
</evidence>
<dbReference type="Gene3D" id="3.90.70.10">
    <property type="entry name" value="Cysteine proteinases"/>
    <property type="match status" value="1"/>
</dbReference>
<dbReference type="OrthoDB" id="640249at2759"/>
<dbReference type="Pfam" id="PF00112">
    <property type="entry name" value="Peptidase_C1"/>
    <property type="match status" value="1"/>
</dbReference>
<feature type="chain" id="PRO_5035909303" description="Peptidase C1A papain C-terminal domain-containing protein" evidence="7">
    <location>
        <begin position="17"/>
        <end position="225"/>
    </location>
</feature>
<evidence type="ECO:0000256" key="7">
    <source>
        <dbReference type="SAM" id="SignalP"/>
    </source>
</evidence>
<dbReference type="Pfam" id="PF08127">
    <property type="entry name" value="Propeptide_C1"/>
    <property type="match status" value="1"/>
</dbReference>
<dbReference type="PROSITE" id="PS00139">
    <property type="entry name" value="THIOL_PROTEASE_CYS"/>
    <property type="match status" value="1"/>
</dbReference>
<comment type="caution">
    <text evidence="9">The sequence shown here is derived from an EMBL/GenBank/DDBJ whole genome shotgun (WGS) entry which is preliminary data.</text>
</comment>
<dbReference type="InterPro" id="IPR013128">
    <property type="entry name" value="Peptidase_C1A"/>
</dbReference>
<feature type="domain" description="Peptidase C1A papain C-terminal" evidence="8">
    <location>
        <begin position="83"/>
        <end position="225"/>
    </location>
</feature>
<dbReference type="InterPro" id="IPR012599">
    <property type="entry name" value="Propeptide_C1A"/>
</dbReference>
<keyword evidence="5" id="KW-0788">Thiol protease</keyword>
<dbReference type="EMBL" id="CAJHNH020000528">
    <property type="protein sequence ID" value="CAG5118285.1"/>
    <property type="molecule type" value="Genomic_DNA"/>
</dbReference>
<evidence type="ECO:0000256" key="1">
    <source>
        <dbReference type="ARBA" id="ARBA00008455"/>
    </source>
</evidence>
<gene>
    <name evidence="9" type="ORF">CUNI_LOCUS3843</name>
</gene>
<dbReference type="Proteomes" id="UP000678393">
    <property type="component" value="Unassembled WGS sequence"/>
</dbReference>
<comment type="similarity">
    <text evidence="1">Belongs to the peptidase C1 family.</text>
</comment>
<dbReference type="GO" id="GO:0006508">
    <property type="term" value="P:proteolysis"/>
    <property type="evidence" value="ECO:0007669"/>
    <property type="project" value="UniProtKB-KW"/>
</dbReference>
<keyword evidence="2" id="KW-0645">Protease</keyword>
<name>A0A8S3YS42_9EUPU</name>
<evidence type="ECO:0000256" key="4">
    <source>
        <dbReference type="ARBA" id="ARBA00022801"/>
    </source>
</evidence>
<evidence type="ECO:0000256" key="5">
    <source>
        <dbReference type="ARBA" id="ARBA00022807"/>
    </source>
</evidence>